<gene>
    <name evidence="1" type="ORF">DK427_12145</name>
</gene>
<dbReference type="Pfam" id="PF06945">
    <property type="entry name" value="DUF1289"/>
    <property type="match status" value="1"/>
</dbReference>
<dbReference type="AlphaFoldDB" id="A0A2U8VTD8"/>
<keyword evidence="2" id="KW-1185">Reference proteome</keyword>
<organism evidence="1 2">
    <name type="scientific">Methylobacterium radiodurans</name>
    <dbReference type="NCBI Taxonomy" id="2202828"/>
    <lineage>
        <taxon>Bacteria</taxon>
        <taxon>Pseudomonadati</taxon>
        <taxon>Pseudomonadota</taxon>
        <taxon>Alphaproteobacteria</taxon>
        <taxon>Hyphomicrobiales</taxon>
        <taxon>Methylobacteriaceae</taxon>
        <taxon>Methylobacterium</taxon>
    </lineage>
</organism>
<dbReference type="PANTHER" id="PTHR35175">
    <property type="entry name" value="DUF1289 DOMAIN-CONTAINING PROTEIN"/>
    <property type="match status" value="1"/>
</dbReference>
<name>A0A2U8VTD8_9HYPH</name>
<evidence type="ECO:0000313" key="2">
    <source>
        <dbReference type="Proteomes" id="UP000246058"/>
    </source>
</evidence>
<dbReference type="EMBL" id="CP029551">
    <property type="protein sequence ID" value="AWN36386.1"/>
    <property type="molecule type" value="Genomic_DNA"/>
</dbReference>
<dbReference type="KEGG" id="meti:DK427_12145"/>
<dbReference type="OrthoDB" id="9811423at2"/>
<protein>
    <submittedName>
        <fullName evidence="1">DUF1289 domain-containing protein</fullName>
    </submittedName>
</protein>
<dbReference type="InterPro" id="IPR010710">
    <property type="entry name" value="DUF1289"/>
</dbReference>
<accession>A0A2U8VTD8</accession>
<proteinExistence type="predicted"/>
<dbReference type="Proteomes" id="UP000246058">
    <property type="component" value="Chromosome"/>
</dbReference>
<dbReference type="PANTHER" id="PTHR35175:SF2">
    <property type="entry name" value="DUF1289 DOMAIN-CONTAINING PROTEIN"/>
    <property type="match status" value="1"/>
</dbReference>
<sequence>MSQKPSSPCTKVCILDAETGLCRGCGRTRDEIAAWGLLGEPQRRAIMAGLAARLDAAYPSRAAEPAISG</sequence>
<reference evidence="1 2" key="1">
    <citation type="submission" date="2018-05" db="EMBL/GenBank/DDBJ databases">
        <title>Complete Genome Sequence of Methylobacterium sp. 17Sr1-43.</title>
        <authorList>
            <person name="Srinivasan S."/>
        </authorList>
    </citation>
    <scope>NUCLEOTIDE SEQUENCE [LARGE SCALE GENOMIC DNA]</scope>
    <source>
        <strain evidence="1 2">17Sr1-43</strain>
    </source>
</reference>
<dbReference type="RefSeq" id="WP_109951488.1">
    <property type="nucleotide sequence ID" value="NZ_CP029551.1"/>
</dbReference>
<evidence type="ECO:0000313" key="1">
    <source>
        <dbReference type="EMBL" id="AWN36386.1"/>
    </source>
</evidence>